<gene>
    <name evidence="1" type="ORF">OG517_05770</name>
</gene>
<dbReference type="EMBL" id="CP108090">
    <property type="protein sequence ID" value="WUQ10971.1"/>
    <property type="molecule type" value="Genomic_DNA"/>
</dbReference>
<reference evidence="1" key="1">
    <citation type="submission" date="2022-10" db="EMBL/GenBank/DDBJ databases">
        <title>The complete genomes of actinobacterial strains from the NBC collection.</title>
        <authorList>
            <person name="Joergensen T.S."/>
            <person name="Alvarez Arevalo M."/>
            <person name="Sterndorff E.B."/>
            <person name="Faurdal D."/>
            <person name="Vuksanovic O."/>
            <person name="Mourched A.-S."/>
            <person name="Charusanti P."/>
            <person name="Shaw S."/>
            <person name="Blin K."/>
            <person name="Weber T."/>
        </authorList>
    </citation>
    <scope>NUCLEOTIDE SEQUENCE</scope>
    <source>
        <strain evidence="1">NBC_00248</strain>
    </source>
</reference>
<dbReference type="Proteomes" id="UP001432039">
    <property type="component" value="Chromosome"/>
</dbReference>
<accession>A0ABZ1T8I7</accession>
<evidence type="ECO:0000313" key="1">
    <source>
        <dbReference type="EMBL" id="WUQ10971.1"/>
    </source>
</evidence>
<name>A0ABZ1T8I7_STRVG</name>
<proteinExistence type="predicted"/>
<evidence type="ECO:0000313" key="2">
    <source>
        <dbReference type="Proteomes" id="UP001432039"/>
    </source>
</evidence>
<protein>
    <submittedName>
        <fullName evidence="1">Uncharacterized protein</fullName>
    </submittedName>
</protein>
<sequence length="172" mass="18246">MGTVTADKISVHGINTEWVGDRDSGKGRVEFPQSGVNVRKDGKQGWGTVAADKTDLNDVATHRAQVKERLALQGGLSVDNVLETQDGPPRLIVHGRLDAEGEVKADGTVTVTGDLTTLGMLRVHGESRLQGKVNAGAHLPVRNGGAWIMHTNDGKVAINGDLRVHGAFRSDS</sequence>
<dbReference type="RefSeq" id="WP_328960497.1">
    <property type="nucleotide sequence ID" value="NZ_CP108090.1"/>
</dbReference>
<organism evidence="1 2">
    <name type="scientific">Streptomyces virginiae</name>
    <name type="common">Streptomyces cinnamonensis</name>
    <dbReference type="NCBI Taxonomy" id="1961"/>
    <lineage>
        <taxon>Bacteria</taxon>
        <taxon>Bacillati</taxon>
        <taxon>Actinomycetota</taxon>
        <taxon>Actinomycetes</taxon>
        <taxon>Kitasatosporales</taxon>
        <taxon>Streptomycetaceae</taxon>
        <taxon>Streptomyces</taxon>
    </lineage>
</organism>
<keyword evidence="2" id="KW-1185">Reference proteome</keyword>